<evidence type="ECO:0000259" key="1">
    <source>
        <dbReference type="Pfam" id="PF12657"/>
    </source>
</evidence>
<dbReference type="GO" id="GO:0006384">
    <property type="term" value="P:transcription initiation at RNA polymerase III promoter"/>
    <property type="evidence" value="ECO:0007669"/>
    <property type="project" value="InterPro"/>
</dbReference>
<accession>A0A1X2I9D2</accession>
<dbReference type="EMBL" id="MCGE01000019">
    <property type="protein sequence ID" value="ORZ12246.1"/>
    <property type="molecule type" value="Genomic_DNA"/>
</dbReference>
<dbReference type="SUPFAM" id="SSF50978">
    <property type="entry name" value="WD40 repeat-like"/>
    <property type="match status" value="1"/>
</dbReference>
<dbReference type="InterPro" id="IPR044230">
    <property type="entry name" value="GTF3C4"/>
</dbReference>
<dbReference type="STRING" id="90262.A0A1X2I9D2"/>
<evidence type="ECO:0000313" key="3">
    <source>
        <dbReference type="EMBL" id="ORZ12246.1"/>
    </source>
</evidence>
<name>A0A1X2I9D2_9FUNG</name>
<dbReference type="PANTHER" id="PTHR15496">
    <property type="entry name" value="GENERAL TRANSCRIPTION FACTOR 3C POLYPEPTIDE 4 FAMILY"/>
    <property type="match status" value="1"/>
</dbReference>
<gene>
    <name evidence="3" type="ORF">BCR42DRAFT_453602</name>
</gene>
<feature type="domain" description="Transcription factor IIIC 90kDa subunit N-terminal" evidence="1">
    <location>
        <begin position="21"/>
        <end position="435"/>
    </location>
</feature>
<dbReference type="Pfam" id="PF12660">
    <property type="entry name" value="zf-TFIIIC"/>
    <property type="match status" value="1"/>
</dbReference>
<dbReference type="AlphaFoldDB" id="A0A1X2I9D2"/>
<evidence type="ECO:0000313" key="4">
    <source>
        <dbReference type="Proteomes" id="UP000193560"/>
    </source>
</evidence>
<comment type="caution">
    <text evidence="3">The sequence shown here is derived from an EMBL/GenBank/DDBJ whole genome shotgun (WGS) entry which is preliminary data.</text>
</comment>
<dbReference type="InterPro" id="IPR024761">
    <property type="entry name" value="TFIIIC_delta_N"/>
</dbReference>
<dbReference type="GO" id="GO:0000127">
    <property type="term" value="C:transcription factor TFIIIC complex"/>
    <property type="evidence" value="ECO:0007669"/>
    <property type="project" value="InterPro"/>
</dbReference>
<reference evidence="3 4" key="1">
    <citation type="submission" date="2016-07" db="EMBL/GenBank/DDBJ databases">
        <title>Pervasive Adenine N6-methylation of Active Genes in Fungi.</title>
        <authorList>
            <consortium name="DOE Joint Genome Institute"/>
            <person name="Mondo S.J."/>
            <person name="Dannebaum R.O."/>
            <person name="Kuo R.C."/>
            <person name="Labutti K."/>
            <person name="Haridas S."/>
            <person name="Kuo A."/>
            <person name="Salamov A."/>
            <person name="Ahrendt S.R."/>
            <person name="Lipzen A."/>
            <person name="Sullivan W."/>
            <person name="Andreopoulos W.B."/>
            <person name="Clum A."/>
            <person name="Lindquist E."/>
            <person name="Daum C."/>
            <person name="Ramamoorthy G.K."/>
            <person name="Gryganskyi A."/>
            <person name="Culley D."/>
            <person name="Magnuson J.K."/>
            <person name="James T.Y."/>
            <person name="O'Malley M.A."/>
            <person name="Stajich J.E."/>
            <person name="Spatafora J.W."/>
            <person name="Visel A."/>
            <person name="Grigoriev I.V."/>
        </authorList>
    </citation>
    <scope>NUCLEOTIDE SEQUENCE [LARGE SCALE GENOMIC DNA]</scope>
    <source>
        <strain evidence="3 4">NRRL 1336</strain>
    </source>
</reference>
<dbReference type="PANTHER" id="PTHR15496:SF2">
    <property type="entry name" value="GENERAL TRANSCRIPTION FACTOR 3C POLYPEPTIDE 4"/>
    <property type="match status" value="1"/>
</dbReference>
<dbReference type="Proteomes" id="UP000193560">
    <property type="component" value="Unassembled WGS sequence"/>
</dbReference>
<dbReference type="Pfam" id="PF12657">
    <property type="entry name" value="TFIIIC_delta"/>
    <property type="match status" value="1"/>
</dbReference>
<feature type="domain" description="Transcription factor IIIC putative zinc-finger" evidence="2">
    <location>
        <begin position="668"/>
        <end position="755"/>
    </location>
</feature>
<keyword evidence="4" id="KW-1185">Reference proteome</keyword>
<dbReference type="GO" id="GO:0004402">
    <property type="term" value="F:histone acetyltransferase activity"/>
    <property type="evidence" value="ECO:0007669"/>
    <property type="project" value="InterPro"/>
</dbReference>
<protein>
    <submittedName>
        <fullName evidence="3">Transcription factor IIIC subunit delta N-term-domain-containing protein</fullName>
    </submittedName>
</protein>
<dbReference type="InterPro" id="IPR024764">
    <property type="entry name" value="TFIIIC_Znf"/>
</dbReference>
<evidence type="ECO:0000259" key="2">
    <source>
        <dbReference type="Pfam" id="PF12660"/>
    </source>
</evidence>
<dbReference type="InterPro" id="IPR036322">
    <property type="entry name" value="WD40_repeat_dom_sf"/>
</dbReference>
<organism evidence="3 4">
    <name type="scientific">Absidia repens</name>
    <dbReference type="NCBI Taxonomy" id="90262"/>
    <lineage>
        <taxon>Eukaryota</taxon>
        <taxon>Fungi</taxon>
        <taxon>Fungi incertae sedis</taxon>
        <taxon>Mucoromycota</taxon>
        <taxon>Mucoromycotina</taxon>
        <taxon>Mucoromycetes</taxon>
        <taxon>Mucorales</taxon>
        <taxon>Cunninghamellaceae</taxon>
        <taxon>Absidia</taxon>
    </lineage>
</organism>
<sequence length="765" mass="86493">METQLGITISGKPFGVDAITWSEDGIIAACTDTYIHLITPIIAGLSSDYGNYKVNTIINDLLPESADFDESRVLEKPLDPSYSIPEMYRCTSWSPTGLSRIYGCLLTVVTTKHRVLLFELGKNTSNWSLHTDMTPLLMSDTLQDSDTGTFENLEQIHQFHSLYAVWSPIIVTDPLMPNPALMAISNQAGEVSLWSYSVVCGIQHQTTFKPHSSFVNLMRWSKWRKYDNYYIGYLLSTSTNGTVTLTSVKVIYDPSSIRSVETDTISTWFEENSGSISMIKLWDESGDSIKILIAKYVNVYSAVLKVQEDKKLVLEGDWMDYTVPRTAVGVSGGYFGNEGHYIRLFTYEGDGLVLSYQNGNLELVDHLSVGMTKKLQSKFKQQWVEDVSKNEDEDLLNNLDMIPQVWGVDSTPNGLYSAIMYTIKPVVDIHTYGESRDSTSITFLIHPKINGVNANQKLLKDLERYIHDPDFFFTYPVQSILHEQLEFILDEEENESLMACLHQLNDLMEKPNDDNSRWAHSSICRRVFSPTNAIASRIIFYFNNELKNYKLQDNTRAFLLEMDMKSRSYIICSFFQSILSYCNERDDQFWKSLSDDDISQMVLWCDRVLYEVLPLPSSDLLQTVKTAYDKLQQHRPSSPALDNLSIEVGIVDSALNGNNVMNVDIRPKQKCPACDNWIPFSIGAICVCSTGHAFDRCAVTLKVITSPLYQCCINCGVKRLQLTMDGDNQQNASSSMSLSDTVLSECWKCLYCGSDMEAITCGSSR</sequence>
<proteinExistence type="predicted"/>
<dbReference type="OrthoDB" id="6021743at2759"/>